<accession>A0A2J6RMD0</accession>
<gene>
    <name evidence="2" type="ORF">L207DRAFT_24716</name>
</gene>
<feature type="region of interest" description="Disordered" evidence="1">
    <location>
        <begin position="143"/>
        <end position="309"/>
    </location>
</feature>
<sequence>MGLAAPLPEPSIYRAFTITPTTSTEADSKPSWSNPTVKESNFPQSSLIAELSSLQDKDKSSIADKIARLSGEQRAAVYNVLVDLVGDGESGNGKEKEMEEEGMKLEWSVCEAVRVRDSKAKRTRCVRVFFVRAPVIVSEMSGVGSEISSRGGKGKESEVSSRGGKGKGKEKAESRSRSRGKEKAIEDSPKEKRKSGKELERRESKGKGKEIERVDEKKSRRRSTKSRHRKKESTVADDSDDNSCYYSDSTISIQNPNLRRSNQRTLSQRFRSKPSEINPMAYGRAEPPRWEKPVITPPQFPNRGYQPSSPNEYHIRAAYEAGQRDALAERMRNAALDRGAMPQGPSHVISFERLRPGFEEWSEESYSQGSQEPERYVSDRRPPIVQYPRHVNPNHIPPSYVGTQYGREPYLDARHIDRRYSEDTRMDSSYEQYRPNTFQRRYTAW</sequence>
<dbReference type="OrthoDB" id="3548358at2759"/>
<feature type="compositionally biased region" description="Basic residues" evidence="1">
    <location>
        <begin position="219"/>
        <end position="231"/>
    </location>
</feature>
<evidence type="ECO:0000256" key="1">
    <source>
        <dbReference type="SAM" id="MobiDB-lite"/>
    </source>
</evidence>
<organism evidence="2 3">
    <name type="scientific">Hyaloscypha variabilis (strain UAMH 11265 / GT02V1 / F)</name>
    <name type="common">Meliniomyces variabilis</name>
    <dbReference type="NCBI Taxonomy" id="1149755"/>
    <lineage>
        <taxon>Eukaryota</taxon>
        <taxon>Fungi</taxon>
        <taxon>Dikarya</taxon>
        <taxon>Ascomycota</taxon>
        <taxon>Pezizomycotina</taxon>
        <taxon>Leotiomycetes</taxon>
        <taxon>Helotiales</taxon>
        <taxon>Hyaloscyphaceae</taxon>
        <taxon>Hyaloscypha</taxon>
        <taxon>Hyaloscypha variabilis</taxon>
    </lineage>
</organism>
<keyword evidence="3" id="KW-1185">Reference proteome</keyword>
<reference evidence="2 3" key="1">
    <citation type="submission" date="2016-04" db="EMBL/GenBank/DDBJ databases">
        <title>A degradative enzymes factory behind the ericoid mycorrhizal symbiosis.</title>
        <authorList>
            <consortium name="DOE Joint Genome Institute"/>
            <person name="Martino E."/>
            <person name="Morin E."/>
            <person name="Grelet G."/>
            <person name="Kuo A."/>
            <person name="Kohler A."/>
            <person name="Daghino S."/>
            <person name="Barry K."/>
            <person name="Choi C."/>
            <person name="Cichocki N."/>
            <person name="Clum A."/>
            <person name="Copeland A."/>
            <person name="Hainaut M."/>
            <person name="Haridas S."/>
            <person name="Labutti K."/>
            <person name="Lindquist E."/>
            <person name="Lipzen A."/>
            <person name="Khouja H.-R."/>
            <person name="Murat C."/>
            <person name="Ohm R."/>
            <person name="Olson A."/>
            <person name="Spatafora J."/>
            <person name="Veneault-Fourrey C."/>
            <person name="Henrissat B."/>
            <person name="Grigoriev I."/>
            <person name="Martin F."/>
            <person name="Perotto S."/>
        </authorList>
    </citation>
    <scope>NUCLEOTIDE SEQUENCE [LARGE SCALE GENOMIC DNA]</scope>
    <source>
        <strain evidence="2 3">F</strain>
    </source>
</reference>
<proteinExistence type="predicted"/>
<protein>
    <submittedName>
        <fullName evidence="2">Uncharacterized protein</fullName>
    </submittedName>
</protein>
<evidence type="ECO:0000313" key="3">
    <source>
        <dbReference type="Proteomes" id="UP000235786"/>
    </source>
</evidence>
<feature type="compositionally biased region" description="Polar residues" evidence="1">
    <location>
        <begin position="250"/>
        <end position="269"/>
    </location>
</feature>
<dbReference type="AlphaFoldDB" id="A0A2J6RMD0"/>
<dbReference type="Proteomes" id="UP000235786">
    <property type="component" value="Unassembled WGS sequence"/>
</dbReference>
<evidence type="ECO:0000313" key="2">
    <source>
        <dbReference type="EMBL" id="PMD39657.1"/>
    </source>
</evidence>
<feature type="region of interest" description="Disordered" evidence="1">
    <location>
        <begin position="18"/>
        <end position="39"/>
    </location>
</feature>
<name>A0A2J6RMD0_HYAVF</name>
<feature type="compositionally biased region" description="Basic and acidic residues" evidence="1">
    <location>
        <begin position="167"/>
        <end position="218"/>
    </location>
</feature>
<dbReference type="EMBL" id="KZ613946">
    <property type="protein sequence ID" value="PMD39657.1"/>
    <property type="molecule type" value="Genomic_DNA"/>
</dbReference>